<comment type="caution">
    <text evidence="1">The sequence shown here is derived from an EMBL/GenBank/DDBJ whole genome shotgun (WGS) entry which is preliminary data.</text>
</comment>
<protein>
    <submittedName>
        <fullName evidence="1">Uncharacterized protein</fullName>
    </submittedName>
</protein>
<name>A0A9D4UGU4_ADICA</name>
<dbReference type="EMBL" id="JABFUD020000017">
    <property type="protein sequence ID" value="KAI5067678.1"/>
    <property type="molecule type" value="Genomic_DNA"/>
</dbReference>
<keyword evidence="2" id="KW-1185">Reference proteome</keyword>
<sequence length="130" mass="15090">MCKKFTKPPCYFRNKSSIVLYVAHPMASKKIENGSFHSPLMHLRCLERLSSFSRLGRPRPNGLLRASQLSFELTIREVDVKCYILLILYIDVTEAAFIICHHPFVLIGIKSINGTITQFWIHLQSYRQHL</sequence>
<evidence type="ECO:0000313" key="1">
    <source>
        <dbReference type="EMBL" id="KAI5067678.1"/>
    </source>
</evidence>
<dbReference type="Proteomes" id="UP000886520">
    <property type="component" value="Chromosome 17"/>
</dbReference>
<gene>
    <name evidence="1" type="ORF">GOP47_0018206</name>
</gene>
<reference evidence="1" key="1">
    <citation type="submission" date="2021-01" db="EMBL/GenBank/DDBJ databases">
        <title>Adiantum capillus-veneris genome.</title>
        <authorList>
            <person name="Fang Y."/>
            <person name="Liao Q."/>
        </authorList>
    </citation>
    <scope>NUCLEOTIDE SEQUENCE</scope>
    <source>
        <strain evidence="1">H3</strain>
        <tissue evidence="1">Leaf</tissue>
    </source>
</reference>
<proteinExistence type="predicted"/>
<organism evidence="1 2">
    <name type="scientific">Adiantum capillus-veneris</name>
    <name type="common">Maidenhair fern</name>
    <dbReference type="NCBI Taxonomy" id="13818"/>
    <lineage>
        <taxon>Eukaryota</taxon>
        <taxon>Viridiplantae</taxon>
        <taxon>Streptophyta</taxon>
        <taxon>Embryophyta</taxon>
        <taxon>Tracheophyta</taxon>
        <taxon>Polypodiopsida</taxon>
        <taxon>Polypodiidae</taxon>
        <taxon>Polypodiales</taxon>
        <taxon>Pteridineae</taxon>
        <taxon>Pteridaceae</taxon>
        <taxon>Vittarioideae</taxon>
        <taxon>Adiantum</taxon>
    </lineage>
</organism>
<dbReference type="AlphaFoldDB" id="A0A9D4UGU4"/>
<accession>A0A9D4UGU4</accession>
<evidence type="ECO:0000313" key="2">
    <source>
        <dbReference type="Proteomes" id="UP000886520"/>
    </source>
</evidence>